<comment type="subunit">
    <text evidence="3 11">Tetramer of two alpha and two beta subunits.</text>
</comment>
<evidence type="ECO:0000256" key="4">
    <source>
        <dbReference type="ARBA" id="ARBA00022490"/>
    </source>
</evidence>
<evidence type="ECO:0000256" key="1">
    <source>
        <dbReference type="ARBA" id="ARBA00004496"/>
    </source>
</evidence>
<gene>
    <name evidence="11 13" type="primary">glyS</name>
    <name evidence="13" type="ORF">KQ910_18770</name>
</gene>
<dbReference type="GO" id="GO:0004820">
    <property type="term" value="F:glycine-tRNA ligase activity"/>
    <property type="evidence" value="ECO:0007669"/>
    <property type="project" value="UniProtKB-EC"/>
</dbReference>
<dbReference type="EC" id="6.1.1.14" evidence="11"/>
<protein>
    <recommendedName>
        <fullName evidence="11">Glycine--tRNA ligase beta subunit</fullName>
        <ecNumber evidence="11">6.1.1.14</ecNumber>
    </recommendedName>
    <alternativeName>
        <fullName evidence="11">Glycyl-tRNA synthetase beta subunit</fullName>
        <shortName evidence="11">GlyRS</shortName>
    </alternativeName>
</protein>
<evidence type="ECO:0000313" key="13">
    <source>
        <dbReference type="EMBL" id="MBU8875823.1"/>
    </source>
</evidence>
<sequence length="683" mass="73341">MAELLLELLSEEIPARMQTRAADDLKRLICDGLKGAGIGFETARAFVTPRRLALVVDGIPAVRDDVSEEKRGPRVGAPDQAIQGFLKGAGLASLDQAEKRDTGKGEFWFAVITKKGGPTADALGAVIDGALKALPWPKSMKWGSGTLQWVRPLQSIVALFDGQVLKGEISPGGAMASIVFGATTRGHRFLSTGTFEVSNFADYKEKLRAAHVILDAAERKAIILDGARKLCSNVQVTLNEDEGLLEEVAGLTEWPVPMLGAIDAQFMDVPPEVLIVSMKVHLRFFTTSGADGKLANRFVVVANNVARDGGKTIVAGNERVLRGRLADAKFFWDQDRKSTLESRVPGLKQIVFHAKLGTQAERVERIVRLAGEIARSIPGADAAAVEQAARLCKADLVTGMVGEFPELQGVMGRYYALGEKLPASVADALGDHYAPAGPNDRCPTAPVSIAVALADKLDALTSFWSIGEKPTGSRDPFALRRAALGVIRIVVENKLRLPLRPFLKADDLLSFFAERLKVQMREKGVRHDVVDAVVSLGGEDDLVRLLARVEALQTFLGTEAGKNLLTAYGRAANIVRAEEKKDKGLAAKIAGAPDAALLEQAEEKSVASALDEVGRKVKPALAAEDFAGAMAAFAGLRGPIDALFDKVTVNVTDRPEIRLNRLKLLNQIRATMDSVADFSKIEG</sequence>
<keyword evidence="8 11" id="KW-0648">Protein biosynthesis</keyword>
<evidence type="ECO:0000256" key="6">
    <source>
        <dbReference type="ARBA" id="ARBA00022741"/>
    </source>
</evidence>
<proteinExistence type="inferred from homology"/>
<dbReference type="PROSITE" id="PS50861">
    <property type="entry name" value="AA_TRNA_LIGASE_II_GLYAB"/>
    <property type="match status" value="1"/>
</dbReference>
<feature type="domain" description="DALR anticodon binding" evidence="12">
    <location>
        <begin position="565"/>
        <end position="674"/>
    </location>
</feature>
<keyword evidence="7 11" id="KW-0067">ATP-binding</keyword>
<dbReference type="InterPro" id="IPR008909">
    <property type="entry name" value="DALR_anticod-bd"/>
</dbReference>
<dbReference type="Proteomes" id="UP000727907">
    <property type="component" value="Unassembled WGS sequence"/>
</dbReference>
<comment type="catalytic activity">
    <reaction evidence="10 11">
        <text>tRNA(Gly) + glycine + ATP = glycyl-tRNA(Gly) + AMP + diphosphate</text>
        <dbReference type="Rhea" id="RHEA:16013"/>
        <dbReference type="Rhea" id="RHEA-COMP:9664"/>
        <dbReference type="Rhea" id="RHEA-COMP:9683"/>
        <dbReference type="ChEBI" id="CHEBI:30616"/>
        <dbReference type="ChEBI" id="CHEBI:33019"/>
        <dbReference type="ChEBI" id="CHEBI:57305"/>
        <dbReference type="ChEBI" id="CHEBI:78442"/>
        <dbReference type="ChEBI" id="CHEBI:78522"/>
        <dbReference type="ChEBI" id="CHEBI:456215"/>
        <dbReference type="EC" id="6.1.1.14"/>
    </reaction>
</comment>
<keyword evidence="9 11" id="KW-0030">Aminoacyl-tRNA synthetase</keyword>
<evidence type="ECO:0000313" key="14">
    <source>
        <dbReference type="Proteomes" id="UP000727907"/>
    </source>
</evidence>
<evidence type="ECO:0000256" key="11">
    <source>
        <dbReference type="HAMAP-Rule" id="MF_00255"/>
    </source>
</evidence>
<evidence type="ECO:0000256" key="10">
    <source>
        <dbReference type="ARBA" id="ARBA00047937"/>
    </source>
</evidence>
<evidence type="ECO:0000256" key="8">
    <source>
        <dbReference type="ARBA" id="ARBA00022917"/>
    </source>
</evidence>
<name>A0ABS6IRI9_9HYPH</name>
<dbReference type="InterPro" id="IPR015944">
    <property type="entry name" value="Gly-tRNA-synth_bsu"/>
</dbReference>
<organism evidence="13 14">
    <name type="scientific">Reyranella humidisoli</name>
    <dbReference type="NCBI Taxonomy" id="2849149"/>
    <lineage>
        <taxon>Bacteria</taxon>
        <taxon>Pseudomonadati</taxon>
        <taxon>Pseudomonadota</taxon>
        <taxon>Alphaproteobacteria</taxon>
        <taxon>Hyphomicrobiales</taxon>
        <taxon>Reyranellaceae</taxon>
        <taxon>Reyranella</taxon>
    </lineage>
</organism>
<dbReference type="NCBIfam" id="TIGR00211">
    <property type="entry name" value="glyS"/>
    <property type="match status" value="1"/>
</dbReference>
<evidence type="ECO:0000256" key="2">
    <source>
        <dbReference type="ARBA" id="ARBA00008226"/>
    </source>
</evidence>
<evidence type="ECO:0000256" key="5">
    <source>
        <dbReference type="ARBA" id="ARBA00022598"/>
    </source>
</evidence>
<evidence type="ECO:0000256" key="7">
    <source>
        <dbReference type="ARBA" id="ARBA00022840"/>
    </source>
</evidence>
<evidence type="ECO:0000256" key="3">
    <source>
        <dbReference type="ARBA" id="ARBA00011209"/>
    </source>
</evidence>
<reference evidence="13 14" key="1">
    <citation type="submission" date="2021-06" db="EMBL/GenBank/DDBJ databases">
        <authorList>
            <person name="Lee D.H."/>
        </authorList>
    </citation>
    <scope>NUCLEOTIDE SEQUENCE [LARGE SCALE GENOMIC DNA]</scope>
    <source>
        <strain evidence="13 14">MMS21-HV4-11</strain>
    </source>
</reference>
<dbReference type="PANTHER" id="PTHR30075">
    <property type="entry name" value="GLYCYL-TRNA SYNTHETASE"/>
    <property type="match status" value="1"/>
</dbReference>
<keyword evidence="6 11" id="KW-0547">Nucleotide-binding</keyword>
<keyword evidence="4 11" id="KW-0963">Cytoplasm</keyword>
<evidence type="ECO:0000256" key="9">
    <source>
        <dbReference type="ARBA" id="ARBA00023146"/>
    </source>
</evidence>
<dbReference type="Pfam" id="PF02092">
    <property type="entry name" value="tRNA_synt_2f"/>
    <property type="match status" value="1"/>
</dbReference>
<dbReference type="HAMAP" id="MF_00255">
    <property type="entry name" value="Gly_tRNA_synth_beta"/>
    <property type="match status" value="1"/>
</dbReference>
<dbReference type="EMBL" id="JAHOPB010000002">
    <property type="protein sequence ID" value="MBU8875823.1"/>
    <property type="molecule type" value="Genomic_DNA"/>
</dbReference>
<keyword evidence="14" id="KW-1185">Reference proteome</keyword>
<dbReference type="InterPro" id="IPR006194">
    <property type="entry name" value="Gly-tRNA-synth_heterodimer"/>
</dbReference>
<comment type="caution">
    <text evidence="13">The sequence shown here is derived from an EMBL/GenBank/DDBJ whole genome shotgun (WGS) entry which is preliminary data.</text>
</comment>
<evidence type="ECO:0000259" key="12">
    <source>
        <dbReference type="Pfam" id="PF05746"/>
    </source>
</evidence>
<dbReference type="PANTHER" id="PTHR30075:SF2">
    <property type="entry name" value="GLYCINE--TRNA LIGASE, CHLOROPLASTIC_MITOCHONDRIAL 2"/>
    <property type="match status" value="1"/>
</dbReference>
<comment type="similarity">
    <text evidence="2 11">Belongs to the class-II aminoacyl-tRNA synthetase family.</text>
</comment>
<dbReference type="Pfam" id="PF05746">
    <property type="entry name" value="DALR_1"/>
    <property type="match status" value="1"/>
</dbReference>
<keyword evidence="5 11" id="KW-0436">Ligase</keyword>
<dbReference type="RefSeq" id="WP_216964170.1">
    <property type="nucleotide sequence ID" value="NZ_JAHOPB010000002.1"/>
</dbReference>
<comment type="subcellular location">
    <subcellularLocation>
        <location evidence="1 11">Cytoplasm</location>
    </subcellularLocation>
</comment>
<accession>A0ABS6IRI9</accession>